<keyword evidence="3" id="KW-1185">Reference proteome</keyword>
<reference evidence="3" key="1">
    <citation type="submission" date="2016-10" db="EMBL/GenBank/DDBJ databases">
        <authorList>
            <person name="Varghese N."/>
            <person name="Submissions S."/>
        </authorList>
    </citation>
    <scope>NUCLEOTIDE SEQUENCE [LARGE SCALE GENOMIC DNA]</scope>
    <source>
        <strain evidence="3">S7</strain>
    </source>
</reference>
<dbReference type="STRING" id="1884432.SAMN05518683_102291"/>
<organism evidence="2 3">
    <name type="scientific">Salibacterium halotolerans</name>
    <dbReference type="NCBI Taxonomy" id="1884432"/>
    <lineage>
        <taxon>Bacteria</taxon>
        <taxon>Bacillati</taxon>
        <taxon>Bacillota</taxon>
        <taxon>Bacilli</taxon>
        <taxon>Bacillales</taxon>
        <taxon>Bacillaceae</taxon>
    </lineage>
</organism>
<dbReference type="AlphaFoldDB" id="A0A1I5MNF8"/>
<evidence type="ECO:0000256" key="1">
    <source>
        <dbReference type="SAM" id="MobiDB-lite"/>
    </source>
</evidence>
<protein>
    <submittedName>
        <fullName evidence="2">Uncharacterized protein</fullName>
    </submittedName>
</protein>
<dbReference type="Proteomes" id="UP000198892">
    <property type="component" value="Unassembled WGS sequence"/>
</dbReference>
<dbReference type="RefSeq" id="WP_093335120.1">
    <property type="nucleotide sequence ID" value="NZ_FOXD01000002.1"/>
</dbReference>
<feature type="compositionally biased region" description="Low complexity" evidence="1">
    <location>
        <begin position="7"/>
        <end position="25"/>
    </location>
</feature>
<sequence length="109" mass="12071">MTEETKTSAAKKTSTSRAKTAAKSSTKETVIYIGPSIGNQLRQNSIFRGKLPPKIQEHVDKSAAVKALFVYPKDLKKSFQNLKKSGTKESTLYKKAFKYSQAIQKGEAE</sequence>
<proteinExistence type="predicted"/>
<gene>
    <name evidence="2" type="ORF">SAMN05518683_102291</name>
</gene>
<dbReference type="EMBL" id="FOXD01000002">
    <property type="protein sequence ID" value="SFP11144.1"/>
    <property type="molecule type" value="Genomic_DNA"/>
</dbReference>
<accession>A0A1I5MNF8</accession>
<feature type="region of interest" description="Disordered" evidence="1">
    <location>
        <begin position="1"/>
        <end position="25"/>
    </location>
</feature>
<evidence type="ECO:0000313" key="2">
    <source>
        <dbReference type="EMBL" id="SFP11144.1"/>
    </source>
</evidence>
<evidence type="ECO:0000313" key="3">
    <source>
        <dbReference type="Proteomes" id="UP000198892"/>
    </source>
</evidence>
<name>A0A1I5MNF8_9BACI</name>